<protein>
    <submittedName>
        <fullName evidence="2">Uncharacterized protein</fullName>
    </submittedName>
</protein>
<feature type="region of interest" description="Disordered" evidence="1">
    <location>
        <begin position="1"/>
        <end position="28"/>
    </location>
</feature>
<dbReference type="EMBL" id="JAJAGQ010000012">
    <property type="protein sequence ID" value="KAJ8547587.1"/>
    <property type="molecule type" value="Genomic_DNA"/>
</dbReference>
<sequence>MSPSPSPRGSSHVLSNLCLRDSSSKPELQPWTLAMSQTRAPIPISTLAPASGPAPDQDLQRGDVDMMGKIMIVPEGDGFYPNHETTKAILDVV</sequence>
<evidence type="ECO:0000313" key="2">
    <source>
        <dbReference type="EMBL" id="KAJ8547587.1"/>
    </source>
</evidence>
<comment type="caution">
    <text evidence="2">The sequence shown here is derived from an EMBL/GenBank/DDBJ whole genome shotgun (WGS) entry which is preliminary data.</text>
</comment>
<organism evidence="2 3">
    <name type="scientific">Anisodus acutangulus</name>
    <dbReference type="NCBI Taxonomy" id="402998"/>
    <lineage>
        <taxon>Eukaryota</taxon>
        <taxon>Viridiplantae</taxon>
        <taxon>Streptophyta</taxon>
        <taxon>Embryophyta</taxon>
        <taxon>Tracheophyta</taxon>
        <taxon>Spermatophyta</taxon>
        <taxon>Magnoliopsida</taxon>
        <taxon>eudicotyledons</taxon>
        <taxon>Gunneridae</taxon>
        <taxon>Pentapetalae</taxon>
        <taxon>asterids</taxon>
        <taxon>lamiids</taxon>
        <taxon>Solanales</taxon>
        <taxon>Solanaceae</taxon>
        <taxon>Solanoideae</taxon>
        <taxon>Hyoscyameae</taxon>
        <taxon>Anisodus</taxon>
    </lineage>
</organism>
<evidence type="ECO:0000256" key="1">
    <source>
        <dbReference type="SAM" id="MobiDB-lite"/>
    </source>
</evidence>
<keyword evidence="3" id="KW-1185">Reference proteome</keyword>
<gene>
    <name evidence="2" type="ORF">K7X08_011173</name>
</gene>
<reference evidence="3" key="1">
    <citation type="journal article" date="2023" name="Proc. Natl. Acad. Sci. U.S.A.">
        <title>Genomic and structural basis for evolution of tropane alkaloid biosynthesis.</title>
        <authorList>
            <person name="Wanga Y.-J."/>
            <person name="Taina T."/>
            <person name="Yua J.-Y."/>
            <person name="Lia J."/>
            <person name="Xua B."/>
            <person name="Chenc J."/>
            <person name="D'Auriad J.C."/>
            <person name="Huanga J.-P."/>
            <person name="Huanga S.-X."/>
        </authorList>
    </citation>
    <scope>NUCLEOTIDE SEQUENCE [LARGE SCALE GENOMIC DNA]</scope>
    <source>
        <strain evidence="3">cv. KIB-2019</strain>
    </source>
</reference>
<proteinExistence type="predicted"/>
<name>A0A9Q1LY88_9SOLA</name>
<evidence type="ECO:0000313" key="3">
    <source>
        <dbReference type="Proteomes" id="UP001152561"/>
    </source>
</evidence>
<accession>A0A9Q1LY88</accession>
<dbReference type="OrthoDB" id="1326990at2759"/>
<dbReference type="Proteomes" id="UP001152561">
    <property type="component" value="Unassembled WGS sequence"/>
</dbReference>
<dbReference type="AlphaFoldDB" id="A0A9Q1LY88"/>